<sequence>MNFFSKYLTGGEFKSFGDSIISELDAIEYWNDFPVRHKDKATMEFIDIVDTPQREYTLDRRDYGIFVCMFMEMIVSEVPVKIDKPRRDAGFLYRNRMTNII</sequence>
<reference evidence="1" key="1">
    <citation type="submission" date="2023-04" db="EMBL/GenBank/DDBJ databases">
        <authorList>
            <person name="Vijverberg K."/>
            <person name="Xiong W."/>
            <person name="Schranz E."/>
        </authorList>
    </citation>
    <scope>NUCLEOTIDE SEQUENCE</scope>
</reference>
<accession>A0AA36EG30</accession>
<dbReference type="EMBL" id="OX465083">
    <property type="protein sequence ID" value="CAI9294834.1"/>
    <property type="molecule type" value="Genomic_DNA"/>
</dbReference>
<keyword evidence="2" id="KW-1185">Reference proteome</keyword>
<organism evidence="1 2">
    <name type="scientific">Lactuca saligna</name>
    <name type="common">Willowleaf lettuce</name>
    <dbReference type="NCBI Taxonomy" id="75948"/>
    <lineage>
        <taxon>Eukaryota</taxon>
        <taxon>Viridiplantae</taxon>
        <taxon>Streptophyta</taxon>
        <taxon>Embryophyta</taxon>
        <taxon>Tracheophyta</taxon>
        <taxon>Spermatophyta</taxon>
        <taxon>Magnoliopsida</taxon>
        <taxon>eudicotyledons</taxon>
        <taxon>Gunneridae</taxon>
        <taxon>Pentapetalae</taxon>
        <taxon>asterids</taxon>
        <taxon>campanulids</taxon>
        <taxon>Asterales</taxon>
        <taxon>Asteraceae</taxon>
        <taxon>Cichorioideae</taxon>
        <taxon>Cichorieae</taxon>
        <taxon>Lactucinae</taxon>
        <taxon>Lactuca</taxon>
    </lineage>
</organism>
<evidence type="ECO:0000313" key="1">
    <source>
        <dbReference type="EMBL" id="CAI9294834.1"/>
    </source>
</evidence>
<dbReference type="AlphaFoldDB" id="A0AA36EG30"/>
<protein>
    <submittedName>
        <fullName evidence="1">Uncharacterized protein</fullName>
    </submittedName>
</protein>
<evidence type="ECO:0000313" key="2">
    <source>
        <dbReference type="Proteomes" id="UP001177003"/>
    </source>
</evidence>
<name>A0AA36EG30_LACSI</name>
<dbReference type="Proteomes" id="UP001177003">
    <property type="component" value="Chromosome 7"/>
</dbReference>
<proteinExistence type="predicted"/>
<gene>
    <name evidence="1" type="ORF">LSALG_LOCUS33798</name>
</gene>